<dbReference type="PANTHER" id="PTHR10357:SF228">
    <property type="entry name" value="PUTATIVE-RELATED"/>
    <property type="match status" value="1"/>
</dbReference>
<sequence length="581" mass="61472">MRSSFLKRKPLALLLACLLTACGGGGSSGSGAGTGVTPAPTPTPTPVPPVDSSIAITSAAGSVENRLACNKGAVVAECGLRIYQVMVESFVDGNPSADYNAGYGTSQHKGDLQGIINSLDYIKSTGSNALWLTPVFESTPKAGQDIWTTRLDATGYFTSNYFNIDPKFGTLAQAKTLVAEAHKRGIYVFFDGVFGHHKDNLAPSPTGKLPVTTSTCLSDSGTYKAGSNQQCDDYSSTATVDFYKEVVRYWITQVGIDGWRLDQAYQIPTSAWQTLRAEVKSASQAVTYTNAAGTSVNPLGYMVAEVWSGESTIQSKAYGPTSSPALASAFDFPARYRVVQTLAVEESGYGKQPATKLKEVFSTHSVYADHAMPNLMLTNHDLVRFGDLLQRGGIAEPTNDAYWARHKLAFSFMAAYSGPVTLYYGDEIGQEVANFSTQQSSNTCAAAGLCDDHVSRSPALVEGVATSFGGAVGVLNARQADLKAYVAKLWALRDANPALAYGSRTHVYADSTLYVDRKDAGSNRVLLIMNTGTSAASIKLDTAAIGADTGLTDLVAGDSIAAASGSYAITVPALSARFLKF</sequence>
<dbReference type="EMBL" id="JACIET010000001">
    <property type="protein sequence ID" value="MBB4011830.1"/>
    <property type="molecule type" value="Genomic_DNA"/>
</dbReference>
<comment type="caution">
    <text evidence="4">The sequence shown here is derived from an EMBL/GenBank/DDBJ whole genome shotgun (WGS) entry which is preliminary data.</text>
</comment>
<feature type="signal peptide" evidence="2">
    <location>
        <begin position="1"/>
        <end position="32"/>
    </location>
</feature>
<dbReference type="GO" id="GO:0009313">
    <property type="term" value="P:oligosaccharide catabolic process"/>
    <property type="evidence" value="ECO:0007669"/>
    <property type="project" value="TreeGrafter"/>
</dbReference>
<evidence type="ECO:0000313" key="4">
    <source>
        <dbReference type="EMBL" id="MBB4011830.1"/>
    </source>
</evidence>
<evidence type="ECO:0000256" key="2">
    <source>
        <dbReference type="SAM" id="SignalP"/>
    </source>
</evidence>
<dbReference type="PROSITE" id="PS51257">
    <property type="entry name" value="PROKAR_LIPOPROTEIN"/>
    <property type="match status" value="1"/>
</dbReference>
<dbReference type="Gene3D" id="3.20.20.80">
    <property type="entry name" value="Glycosidases"/>
    <property type="match status" value="1"/>
</dbReference>
<gene>
    <name evidence="4" type="ORF">GGR36_001138</name>
</gene>
<feature type="region of interest" description="Disordered" evidence="1">
    <location>
        <begin position="30"/>
        <end position="50"/>
    </location>
</feature>
<proteinExistence type="predicted"/>
<evidence type="ECO:0000256" key="1">
    <source>
        <dbReference type="SAM" id="MobiDB-lite"/>
    </source>
</evidence>
<dbReference type="GO" id="GO:0004556">
    <property type="term" value="F:alpha-amylase activity"/>
    <property type="evidence" value="ECO:0007669"/>
    <property type="project" value="TreeGrafter"/>
</dbReference>
<keyword evidence="4" id="KW-0326">Glycosidase</keyword>
<accession>A0A840BFM7</accession>
<dbReference type="Proteomes" id="UP000561045">
    <property type="component" value="Unassembled WGS sequence"/>
</dbReference>
<keyword evidence="2" id="KW-0732">Signal</keyword>
<dbReference type="SUPFAM" id="SSF51011">
    <property type="entry name" value="Glycosyl hydrolase domain"/>
    <property type="match status" value="1"/>
</dbReference>
<name>A0A840BFM7_9RHOO</name>
<evidence type="ECO:0000259" key="3">
    <source>
        <dbReference type="SMART" id="SM00642"/>
    </source>
</evidence>
<reference evidence="4 5" key="1">
    <citation type="submission" date="2020-08" db="EMBL/GenBank/DDBJ databases">
        <title>Genomic Encyclopedia of Type Strains, Phase IV (KMG-IV): sequencing the most valuable type-strain genomes for metagenomic binning, comparative biology and taxonomic classification.</title>
        <authorList>
            <person name="Goeker M."/>
        </authorList>
    </citation>
    <scope>NUCLEOTIDE SEQUENCE [LARGE SCALE GENOMIC DNA]</scope>
    <source>
        <strain evidence="4 5">DSM 106739</strain>
    </source>
</reference>
<dbReference type="Gene3D" id="2.60.40.1180">
    <property type="entry name" value="Golgi alpha-mannosidase II"/>
    <property type="match status" value="1"/>
</dbReference>
<organism evidence="4 5">
    <name type="scientific">Niveibacterium umoris</name>
    <dbReference type="NCBI Taxonomy" id="1193620"/>
    <lineage>
        <taxon>Bacteria</taxon>
        <taxon>Pseudomonadati</taxon>
        <taxon>Pseudomonadota</taxon>
        <taxon>Betaproteobacteria</taxon>
        <taxon>Rhodocyclales</taxon>
        <taxon>Rhodocyclaceae</taxon>
        <taxon>Niveibacterium</taxon>
    </lineage>
</organism>
<dbReference type="InterPro" id="IPR017853">
    <property type="entry name" value="GH"/>
</dbReference>
<dbReference type="SMART" id="SM00642">
    <property type="entry name" value="Aamy"/>
    <property type="match status" value="1"/>
</dbReference>
<dbReference type="SUPFAM" id="SSF51445">
    <property type="entry name" value="(Trans)glycosidases"/>
    <property type="match status" value="1"/>
</dbReference>
<feature type="domain" description="Glycosyl hydrolase family 13 catalytic" evidence="3">
    <location>
        <begin position="84"/>
        <end position="445"/>
    </location>
</feature>
<dbReference type="InterPro" id="IPR013780">
    <property type="entry name" value="Glyco_hydro_b"/>
</dbReference>
<dbReference type="InterPro" id="IPR006047">
    <property type="entry name" value="GH13_cat_dom"/>
</dbReference>
<dbReference type="RefSeq" id="WP_183632804.1">
    <property type="nucleotide sequence ID" value="NZ_BAABLE010000011.1"/>
</dbReference>
<feature type="chain" id="PRO_5032427298" evidence="2">
    <location>
        <begin position="33"/>
        <end position="581"/>
    </location>
</feature>
<evidence type="ECO:0000313" key="5">
    <source>
        <dbReference type="Proteomes" id="UP000561045"/>
    </source>
</evidence>
<dbReference type="CDD" id="cd00551">
    <property type="entry name" value="AmyAc_family"/>
    <property type="match status" value="1"/>
</dbReference>
<keyword evidence="5" id="KW-1185">Reference proteome</keyword>
<dbReference type="PANTHER" id="PTHR10357">
    <property type="entry name" value="ALPHA-AMYLASE FAMILY MEMBER"/>
    <property type="match status" value="1"/>
</dbReference>
<dbReference type="Pfam" id="PF00128">
    <property type="entry name" value="Alpha-amylase"/>
    <property type="match status" value="2"/>
</dbReference>
<feature type="compositionally biased region" description="Pro residues" evidence="1">
    <location>
        <begin position="39"/>
        <end position="49"/>
    </location>
</feature>
<protein>
    <submittedName>
        <fullName evidence="4">Glycosidase</fullName>
    </submittedName>
</protein>
<dbReference type="AlphaFoldDB" id="A0A840BFM7"/>
<keyword evidence="4" id="KW-0378">Hydrolase</keyword>